<proteinExistence type="inferred from homology"/>
<evidence type="ECO:0000256" key="5">
    <source>
        <dbReference type="ARBA" id="ARBA00023136"/>
    </source>
</evidence>
<evidence type="ECO:0000256" key="7">
    <source>
        <dbReference type="RuleBase" id="RU000488"/>
    </source>
</evidence>
<reference evidence="9" key="1">
    <citation type="submission" date="2022-11" db="EMBL/GenBank/DDBJ databases">
        <authorList>
            <person name="Petersen C."/>
        </authorList>
    </citation>
    <scope>NUCLEOTIDE SEQUENCE</scope>
    <source>
        <strain evidence="9">IBT 30069</strain>
    </source>
</reference>
<name>A0A9W9FC45_9EURO</name>
<evidence type="ECO:0000313" key="9">
    <source>
        <dbReference type="EMBL" id="KAJ5097506.1"/>
    </source>
</evidence>
<dbReference type="Gene3D" id="1.50.40.10">
    <property type="entry name" value="Mitochondrial carrier domain"/>
    <property type="match status" value="2"/>
</dbReference>
<dbReference type="GO" id="GO:0015742">
    <property type="term" value="P:alpha-ketoglutarate transport"/>
    <property type="evidence" value="ECO:0007669"/>
    <property type="project" value="TreeGrafter"/>
</dbReference>
<feature type="repeat" description="Solcar" evidence="6">
    <location>
        <begin position="218"/>
        <end position="306"/>
    </location>
</feature>
<evidence type="ECO:0000256" key="6">
    <source>
        <dbReference type="PROSITE-ProRule" id="PRU00282"/>
    </source>
</evidence>
<keyword evidence="3" id="KW-0496">Mitochondrion</keyword>
<dbReference type="GO" id="GO:0005739">
    <property type="term" value="C:mitochondrion"/>
    <property type="evidence" value="ECO:0007669"/>
    <property type="project" value="TreeGrafter"/>
</dbReference>
<reference evidence="9" key="2">
    <citation type="journal article" date="2023" name="IMA Fungus">
        <title>Comparative genomic study of the Penicillium genus elucidates a diverse pangenome and 15 lateral gene transfer events.</title>
        <authorList>
            <person name="Petersen C."/>
            <person name="Sorensen T."/>
            <person name="Nielsen M.R."/>
            <person name="Sondergaard T.E."/>
            <person name="Sorensen J.L."/>
            <person name="Fitzpatrick D.A."/>
            <person name="Frisvad J.C."/>
            <person name="Nielsen K.L."/>
        </authorList>
    </citation>
    <scope>NUCLEOTIDE SEQUENCE</scope>
    <source>
        <strain evidence="9">IBT 30069</strain>
    </source>
</reference>
<protein>
    <submittedName>
        <fullName evidence="9">Mitochondrial DNA replication protein YHM2</fullName>
    </submittedName>
</protein>
<dbReference type="AlphaFoldDB" id="A0A9W9FC45"/>
<dbReference type="OrthoDB" id="10253709at2759"/>
<dbReference type="FunFam" id="1.50.40.10:FF:000078">
    <property type="entry name" value="Mitochondrial DNA replication protein YHM2"/>
    <property type="match status" value="1"/>
</dbReference>
<dbReference type="InterPro" id="IPR018108">
    <property type="entry name" value="MCP_transmembrane"/>
</dbReference>
<comment type="similarity">
    <text evidence="7">Belongs to the mitochondrial carrier (TC 2.A.29) family.</text>
</comment>
<accession>A0A9W9FC45</accession>
<dbReference type="PANTHER" id="PTHR46982:SF1">
    <property type="entry name" value="CITRATE_OXOGLUTARATE CARRIER PROTEIN"/>
    <property type="match status" value="1"/>
</dbReference>
<dbReference type="GO" id="GO:0016020">
    <property type="term" value="C:membrane"/>
    <property type="evidence" value="ECO:0007669"/>
    <property type="project" value="UniProtKB-SubCell"/>
</dbReference>
<keyword evidence="3" id="KW-0999">Mitochondrion inner membrane</keyword>
<comment type="subcellular location">
    <subcellularLocation>
        <location evidence="1">Membrane</location>
        <topology evidence="1">Multi-pass membrane protein</topology>
    </subcellularLocation>
</comment>
<keyword evidence="5 6" id="KW-0472">Membrane</keyword>
<organism evidence="9 10">
    <name type="scientific">Penicillium angulare</name>
    <dbReference type="NCBI Taxonomy" id="116970"/>
    <lineage>
        <taxon>Eukaryota</taxon>
        <taxon>Fungi</taxon>
        <taxon>Dikarya</taxon>
        <taxon>Ascomycota</taxon>
        <taxon>Pezizomycotina</taxon>
        <taxon>Eurotiomycetes</taxon>
        <taxon>Eurotiomycetidae</taxon>
        <taxon>Eurotiales</taxon>
        <taxon>Aspergillaceae</taxon>
        <taxon>Penicillium</taxon>
    </lineage>
</organism>
<evidence type="ECO:0000256" key="8">
    <source>
        <dbReference type="SAM" id="MobiDB-lite"/>
    </source>
</evidence>
<evidence type="ECO:0000256" key="4">
    <source>
        <dbReference type="ARBA" id="ARBA00022989"/>
    </source>
</evidence>
<feature type="region of interest" description="Disordered" evidence="8">
    <location>
        <begin position="1"/>
        <end position="20"/>
    </location>
</feature>
<keyword evidence="2 6" id="KW-0812">Transmembrane</keyword>
<gene>
    <name evidence="9" type="ORF">N7456_008227</name>
</gene>
<evidence type="ECO:0000313" key="10">
    <source>
        <dbReference type="Proteomes" id="UP001149165"/>
    </source>
</evidence>
<dbReference type="PANTHER" id="PTHR46982">
    <property type="entry name" value="CITRATE/OXOGLUTARATE CARRIER PROTEIN"/>
    <property type="match status" value="1"/>
</dbReference>
<keyword evidence="10" id="KW-1185">Reference proteome</keyword>
<dbReference type="Pfam" id="PF00153">
    <property type="entry name" value="Mito_carr"/>
    <property type="match status" value="3"/>
</dbReference>
<feature type="repeat" description="Solcar" evidence="6">
    <location>
        <begin position="117"/>
        <end position="205"/>
    </location>
</feature>
<dbReference type="InterPro" id="IPR023395">
    <property type="entry name" value="MCP_dom_sf"/>
</dbReference>
<dbReference type="InterPro" id="IPR053017">
    <property type="entry name" value="Mito_Cit/Oxoglu_Carrier"/>
</dbReference>
<keyword evidence="4" id="KW-1133">Transmembrane helix</keyword>
<dbReference type="EMBL" id="JAPQKH010000005">
    <property type="protein sequence ID" value="KAJ5097506.1"/>
    <property type="molecule type" value="Genomic_DNA"/>
</dbReference>
<sequence length="311" mass="33002">MATEPGFLSVTKSSKYSPPDKKRPFSNLAVGAFVQIFQCTTLGNPLDVLKTHIAANRTDTLKDAIRKTWSRGGVAGFYQGLLPWAWIEASTKGSILILASTEVEGYSKNSLGYGPGVSGILGGVAGGAAQAYLTMGFTTCMKTIEITRSKSAKNGVPTRGTIAIFTDILKTKGIRGIYRGVNAVALRQISGWSSRISISRLAEGQIRALGGKEPSQKLSFSEKILASTIGGGLSCWNQPFEVLRVEMQSMTNDPTRPAKLTMGSAAKHIVKTSGPLGLFRGVVPRIAVGVWSTICMVGLSDVAKEAAASWI</sequence>
<dbReference type="GO" id="GO:0005371">
    <property type="term" value="F:tricarboxylate secondary active transmembrane transporter activity"/>
    <property type="evidence" value="ECO:0007669"/>
    <property type="project" value="TreeGrafter"/>
</dbReference>
<dbReference type="Proteomes" id="UP001149165">
    <property type="component" value="Unassembled WGS sequence"/>
</dbReference>
<dbReference type="GO" id="GO:0006843">
    <property type="term" value="P:mitochondrial citrate transmembrane transport"/>
    <property type="evidence" value="ECO:0007669"/>
    <property type="project" value="TreeGrafter"/>
</dbReference>
<dbReference type="SUPFAM" id="SSF103506">
    <property type="entry name" value="Mitochondrial carrier"/>
    <property type="match status" value="1"/>
</dbReference>
<comment type="caution">
    <text evidence="9">The sequence shown here is derived from an EMBL/GenBank/DDBJ whole genome shotgun (WGS) entry which is preliminary data.</text>
</comment>
<dbReference type="PROSITE" id="PS50920">
    <property type="entry name" value="SOLCAR"/>
    <property type="match status" value="2"/>
</dbReference>
<keyword evidence="7" id="KW-0813">Transport</keyword>
<evidence type="ECO:0000256" key="1">
    <source>
        <dbReference type="ARBA" id="ARBA00004141"/>
    </source>
</evidence>
<evidence type="ECO:0000256" key="2">
    <source>
        <dbReference type="ARBA" id="ARBA00022692"/>
    </source>
</evidence>
<evidence type="ECO:0000256" key="3">
    <source>
        <dbReference type="ARBA" id="ARBA00022792"/>
    </source>
</evidence>